<keyword evidence="1" id="KW-1133">Transmembrane helix</keyword>
<dbReference type="GO" id="GO:0005737">
    <property type="term" value="C:cytoplasm"/>
    <property type="evidence" value="ECO:0007669"/>
    <property type="project" value="TreeGrafter"/>
</dbReference>
<organism evidence="2 3">
    <name type="scientific">Angomonas deanei</name>
    <dbReference type="NCBI Taxonomy" id="59799"/>
    <lineage>
        <taxon>Eukaryota</taxon>
        <taxon>Discoba</taxon>
        <taxon>Euglenozoa</taxon>
        <taxon>Kinetoplastea</taxon>
        <taxon>Metakinetoplastina</taxon>
        <taxon>Trypanosomatida</taxon>
        <taxon>Trypanosomatidae</taxon>
        <taxon>Strigomonadinae</taxon>
        <taxon>Angomonas</taxon>
    </lineage>
</organism>
<dbReference type="GO" id="GO:0005811">
    <property type="term" value="C:lipid droplet"/>
    <property type="evidence" value="ECO:0007669"/>
    <property type="project" value="TreeGrafter"/>
</dbReference>
<sequence>MPPTIPKDFISKIRAKTPTLLEVGKPAPKAVLSFGGCGFLATYSLGVALYLQEEKKELLAHSFLLGAGTGVIPAVALACGPKAVSIEKVRDFMVDNRFQVTDDERRIEVMSRGINTLLPRDAVELVKGRLALTVGFSNRDPGYMTQSKENVYFGHHIASWTDFDDLGQNILAATAPNVNKPMIFRGADNVLRGTMLSLSSELDQYCRHIYIHGYCGMRYNKNQSRHNIMFGKHGFLANTHFSFPKQALMAFAPNLGGEARKEDLIQAYDAGYFDAKRYERWEEDPYFYAKADRSPNDDFSFTTLRAGLFGSKSDFEL</sequence>
<protein>
    <recommendedName>
        <fullName evidence="4">Patatin-like phospholipase</fullName>
    </recommendedName>
</protein>
<name>A0A7G2CJN8_9TRYP</name>
<feature type="transmembrane region" description="Helical" evidence="1">
    <location>
        <begin position="58"/>
        <end position="78"/>
    </location>
</feature>
<keyword evidence="3" id="KW-1185">Reference proteome</keyword>
<proteinExistence type="predicted"/>
<keyword evidence="1" id="KW-0472">Membrane</keyword>
<dbReference type="PANTHER" id="PTHR12406">
    <property type="entry name" value="CALCIUM-INDEPENDENT PHOSPHOLIPASE A2 IPLA2 -RELATED"/>
    <property type="match status" value="1"/>
</dbReference>
<reference evidence="2 3" key="1">
    <citation type="submission" date="2020-08" db="EMBL/GenBank/DDBJ databases">
        <authorList>
            <person name="Newling K."/>
            <person name="Davey J."/>
            <person name="Forrester S."/>
        </authorList>
    </citation>
    <scope>NUCLEOTIDE SEQUENCE [LARGE SCALE GENOMIC DNA]</scope>
    <source>
        <strain evidence="3">Crithidia deanei Carvalho (ATCC PRA-265)</strain>
    </source>
</reference>
<evidence type="ECO:0000313" key="3">
    <source>
        <dbReference type="Proteomes" id="UP000515908"/>
    </source>
</evidence>
<dbReference type="GO" id="GO:0016020">
    <property type="term" value="C:membrane"/>
    <property type="evidence" value="ECO:0007669"/>
    <property type="project" value="TreeGrafter"/>
</dbReference>
<dbReference type="OrthoDB" id="197155at2759"/>
<dbReference type="GO" id="GO:0019433">
    <property type="term" value="P:triglyceride catabolic process"/>
    <property type="evidence" value="ECO:0007669"/>
    <property type="project" value="TreeGrafter"/>
</dbReference>
<dbReference type="EMBL" id="LR877158">
    <property type="protein sequence ID" value="CAD2219595.1"/>
    <property type="molecule type" value="Genomic_DNA"/>
</dbReference>
<dbReference type="InterPro" id="IPR016035">
    <property type="entry name" value="Acyl_Trfase/lysoPLipase"/>
</dbReference>
<dbReference type="PANTHER" id="PTHR12406:SF7">
    <property type="entry name" value="PATATIN-LIKE PHOSPHOLIPASE DOMAIN-CONTAINING PROTEIN 4"/>
    <property type="match status" value="1"/>
</dbReference>
<feature type="transmembrane region" description="Helical" evidence="1">
    <location>
        <begin position="30"/>
        <end position="51"/>
    </location>
</feature>
<accession>A0A7G2CJN8</accession>
<gene>
    <name evidence="2" type="ORF">ADEAN_000710400</name>
</gene>
<dbReference type="InterPro" id="IPR033562">
    <property type="entry name" value="PLPL"/>
</dbReference>
<dbReference type="VEuPathDB" id="TriTrypDB:ADEAN_000710400"/>
<dbReference type="GO" id="GO:0004806">
    <property type="term" value="F:triacylglycerol lipase activity"/>
    <property type="evidence" value="ECO:0007669"/>
    <property type="project" value="TreeGrafter"/>
</dbReference>
<evidence type="ECO:0000313" key="2">
    <source>
        <dbReference type="EMBL" id="CAD2219595.1"/>
    </source>
</evidence>
<evidence type="ECO:0008006" key="4">
    <source>
        <dbReference type="Google" id="ProtNLM"/>
    </source>
</evidence>
<dbReference type="SUPFAM" id="SSF52151">
    <property type="entry name" value="FabD/lysophospholipase-like"/>
    <property type="match status" value="1"/>
</dbReference>
<evidence type="ECO:0000256" key="1">
    <source>
        <dbReference type="SAM" id="Phobius"/>
    </source>
</evidence>
<dbReference type="AlphaFoldDB" id="A0A7G2CJN8"/>
<keyword evidence="1" id="KW-0812">Transmembrane</keyword>
<dbReference type="GO" id="GO:0055088">
    <property type="term" value="P:lipid homeostasis"/>
    <property type="evidence" value="ECO:0007669"/>
    <property type="project" value="TreeGrafter"/>
</dbReference>
<dbReference type="Proteomes" id="UP000515908">
    <property type="component" value="Chromosome 14"/>
</dbReference>